<sequence>MNNEALPAGFGQRWVHTMFDAFLDRTEALADLDRRAGDGDFGANIAAALRRARDNIDTTDPASYADWLTAVSRGFLGTGGTSGPLFGMFFRELARCTTGSEPTLAEFSQGLTAGVATVQRYGKAEVGHKTMVDALAPAAEALADRATDSNPAAALAATADAAVTGASGTVSLVAKRGRASYVGEVARGVLDPGAAAAALILQAAAAACEEPPGDIDTGWLGSATA</sequence>
<keyword evidence="5" id="KW-1185">Reference proteome</keyword>
<keyword evidence="2 4" id="KW-0418">Kinase</keyword>
<dbReference type="InterPro" id="IPR050861">
    <property type="entry name" value="Dihydroxyacetone_Kinase"/>
</dbReference>
<dbReference type="EMBL" id="JBFAIH010000006">
    <property type="protein sequence ID" value="MEV0363678.1"/>
    <property type="molecule type" value="Genomic_DNA"/>
</dbReference>
<dbReference type="PANTHER" id="PTHR28629">
    <property type="entry name" value="TRIOKINASE/FMN CYCLASE"/>
    <property type="match status" value="1"/>
</dbReference>
<dbReference type="Proteomes" id="UP001551658">
    <property type="component" value="Unassembled WGS sequence"/>
</dbReference>
<dbReference type="InterPro" id="IPR036117">
    <property type="entry name" value="DhaL_dom_sf"/>
</dbReference>
<evidence type="ECO:0000256" key="1">
    <source>
        <dbReference type="ARBA" id="ARBA00022679"/>
    </source>
</evidence>
<organism evidence="4 5">
    <name type="scientific">Nocardia fusca</name>
    <dbReference type="NCBI Taxonomy" id="941183"/>
    <lineage>
        <taxon>Bacteria</taxon>
        <taxon>Bacillati</taxon>
        <taxon>Actinomycetota</taxon>
        <taxon>Actinomycetes</taxon>
        <taxon>Mycobacteriales</taxon>
        <taxon>Nocardiaceae</taxon>
        <taxon>Nocardia</taxon>
    </lineage>
</organism>
<dbReference type="Pfam" id="PF02734">
    <property type="entry name" value="Dak2"/>
    <property type="match status" value="1"/>
</dbReference>
<evidence type="ECO:0000256" key="2">
    <source>
        <dbReference type="ARBA" id="ARBA00022777"/>
    </source>
</evidence>
<feature type="domain" description="DhaL" evidence="3">
    <location>
        <begin position="9"/>
        <end position="206"/>
    </location>
</feature>
<reference evidence="4 5" key="1">
    <citation type="submission" date="2024-06" db="EMBL/GenBank/DDBJ databases">
        <title>The Natural Products Discovery Center: Release of the First 8490 Sequenced Strains for Exploring Actinobacteria Biosynthetic Diversity.</title>
        <authorList>
            <person name="Kalkreuter E."/>
            <person name="Kautsar S.A."/>
            <person name="Yang D."/>
            <person name="Bader C.D."/>
            <person name="Teijaro C.N."/>
            <person name="Fluegel L."/>
            <person name="Davis C.M."/>
            <person name="Simpson J.R."/>
            <person name="Lauterbach L."/>
            <person name="Steele A.D."/>
            <person name="Gui C."/>
            <person name="Meng S."/>
            <person name="Li G."/>
            <person name="Viehrig K."/>
            <person name="Ye F."/>
            <person name="Su P."/>
            <person name="Kiefer A.F."/>
            <person name="Nichols A."/>
            <person name="Cepeda A.J."/>
            <person name="Yan W."/>
            <person name="Fan B."/>
            <person name="Jiang Y."/>
            <person name="Adhikari A."/>
            <person name="Zheng C.-J."/>
            <person name="Schuster L."/>
            <person name="Cowan T.M."/>
            <person name="Smanski M.J."/>
            <person name="Chevrette M.G."/>
            <person name="De Carvalho L.P.S."/>
            <person name="Shen B."/>
        </authorList>
    </citation>
    <scope>NUCLEOTIDE SEQUENCE [LARGE SCALE GENOMIC DNA]</scope>
    <source>
        <strain evidence="4 5">NPDC050671</strain>
    </source>
</reference>
<keyword evidence="1 4" id="KW-0808">Transferase</keyword>
<dbReference type="Gene3D" id="1.25.40.340">
    <property type="match status" value="1"/>
</dbReference>
<dbReference type="PROSITE" id="PS51480">
    <property type="entry name" value="DHAL"/>
    <property type="match status" value="1"/>
</dbReference>
<dbReference type="SMART" id="SM01120">
    <property type="entry name" value="Dak2"/>
    <property type="match status" value="1"/>
</dbReference>
<evidence type="ECO:0000313" key="4">
    <source>
        <dbReference type="EMBL" id="MEV0363678.1"/>
    </source>
</evidence>
<dbReference type="EC" id="2.7.1.121" evidence="4"/>
<dbReference type="InterPro" id="IPR012737">
    <property type="entry name" value="DhaK_L_YcgS"/>
</dbReference>
<dbReference type="PANTHER" id="PTHR28629:SF4">
    <property type="entry name" value="TRIOKINASE_FMN CYCLASE"/>
    <property type="match status" value="1"/>
</dbReference>
<dbReference type="NCBIfam" id="TIGR02365">
    <property type="entry name" value="dha_L_ycgS"/>
    <property type="match status" value="1"/>
</dbReference>
<accession>A0ABV3F7J5</accession>
<dbReference type="GO" id="GO:0047324">
    <property type="term" value="F:phosphoenolpyruvate-glycerone phosphotransferase activity"/>
    <property type="evidence" value="ECO:0007669"/>
    <property type="project" value="UniProtKB-EC"/>
</dbReference>
<dbReference type="SUPFAM" id="SSF101473">
    <property type="entry name" value="DhaL-like"/>
    <property type="match status" value="1"/>
</dbReference>
<comment type="caution">
    <text evidence="4">The sequence shown here is derived from an EMBL/GenBank/DDBJ whole genome shotgun (WGS) entry which is preliminary data.</text>
</comment>
<dbReference type="InterPro" id="IPR004007">
    <property type="entry name" value="DhaL_dom"/>
</dbReference>
<evidence type="ECO:0000259" key="3">
    <source>
        <dbReference type="PROSITE" id="PS51480"/>
    </source>
</evidence>
<proteinExistence type="predicted"/>
<protein>
    <submittedName>
        <fullName evidence="4">Dihydroxyacetone kinase subunit DhaL</fullName>
        <ecNumber evidence="4">2.7.1.121</ecNumber>
    </submittedName>
</protein>
<gene>
    <name evidence="4" type="primary">dhaL</name>
    <name evidence="4" type="ORF">AB0H72_13330</name>
</gene>
<name>A0ABV3F7J5_9NOCA</name>
<evidence type="ECO:0000313" key="5">
    <source>
        <dbReference type="Proteomes" id="UP001551658"/>
    </source>
</evidence>